<feature type="transmembrane region" description="Helical" evidence="1">
    <location>
        <begin position="91"/>
        <end position="110"/>
    </location>
</feature>
<accession>A0A9D1LF67</accession>
<comment type="caution">
    <text evidence="2">The sequence shown here is derived from an EMBL/GenBank/DDBJ whole genome shotgun (WGS) entry which is preliminary data.</text>
</comment>
<gene>
    <name evidence="2" type="ORF">IAC56_04405</name>
</gene>
<reference evidence="2" key="2">
    <citation type="journal article" date="2021" name="PeerJ">
        <title>Extensive microbial diversity within the chicken gut microbiome revealed by metagenomics and culture.</title>
        <authorList>
            <person name="Gilroy R."/>
            <person name="Ravi A."/>
            <person name="Getino M."/>
            <person name="Pursley I."/>
            <person name="Horton D.L."/>
            <person name="Alikhan N.F."/>
            <person name="Baker D."/>
            <person name="Gharbi K."/>
            <person name="Hall N."/>
            <person name="Watson M."/>
            <person name="Adriaenssens E.M."/>
            <person name="Foster-Nyarko E."/>
            <person name="Jarju S."/>
            <person name="Secka A."/>
            <person name="Antonio M."/>
            <person name="Oren A."/>
            <person name="Chaudhuri R.R."/>
            <person name="La Ragione R."/>
            <person name="Hildebrand F."/>
            <person name="Pallen M.J."/>
        </authorList>
    </citation>
    <scope>NUCLEOTIDE SEQUENCE</scope>
    <source>
        <strain evidence="2">7463</strain>
    </source>
</reference>
<evidence type="ECO:0000313" key="2">
    <source>
        <dbReference type="EMBL" id="HIU37494.1"/>
    </source>
</evidence>
<evidence type="ECO:0000313" key="3">
    <source>
        <dbReference type="Proteomes" id="UP000824083"/>
    </source>
</evidence>
<feature type="transmembrane region" description="Helical" evidence="1">
    <location>
        <begin position="38"/>
        <end position="54"/>
    </location>
</feature>
<protein>
    <submittedName>
        <fullName evidence="2">Uncharacterized protein</fullName>
    </submittedName>
</protein>
<feature type="transmembrane region" description="Helical" evidence="1">
    <location>
        <begin position="122"/>
        <end position="139"/>
    </location>
</feature>
<feature type="transmembrane region" description="Helical" evidence="1">
    <location>
        <begin position="66"/>
        <end position="84"/>
    </location>
</feature>
<proteinExistence type="predicted"/>
<dbReference type="EMBL" id="DVMY01000073">
    <property type="protein sequence ID" value="HIU37494.1"/>
    <property type="molecule type" value="Genomic_DNA"/>
</dbReference>
<name>A0A9D1LF67_9BURK</name>
<feature type="transmembrane region" description="Helical" evidence="1">
    <location>
        <begin position="6"/>
        <end position="26"/>
    </location>
</feature>
<dbReference type="AlphaFoldDB" id="A0A9D1LF67"/>
<sequence>MSDFILCRLLTIAGLVLSFCLMTVLAHRTEVHAHKTRVLGLGLASALLSWSWWVNTSSFEDASWTARGISLAFFLCLSIFYSAAVLQSRSILRWAGAVAACLLVLIGLVLDAFLNSKTSDVAIGFAISLLSVNFWGHLLRARVNQALLRFNRQPDQSAQLVTHLGSLLSRHPELQDDPDFLATTRMLQIKDTEDLSTLFKCLLDNRVTLTGVTVDRSHIKRIPVHSVLNAAQVCRKIIAFTHIEDAQLTVKVSLGGLLLDLNASNKAMITQQALKPLYKLEADSFQTQVNDQHICISWGCRF</sequence>
<organism evidence="2 3">
    <name type="scientific">Candidatus Aphodousia faecigallinarum</name>
    <dbReference type="NCBI Taxonomy" id="2840677"/>
    <lineage>
        <taxon>Bacteria</taxon>
        <taxon>Pseudomonadati</taxon>
        <taxon>Pseudomonadota</taxon>
        <taxon>Betaproteobacteria</taxon>
        <taxon>Burkholderiales</taxon>
        <taxon>Sutterellaceae</taxon>
        <taxon>Sutterellaceae incertae sedis</taxon>
        <taxon>Candidatus Aphodousia</taxon>
    </lineage>
</organism>
<evidence type="ECO:0000256" key="1">
    <source>
        <dbReference type="SAM" id="Phobius"/>
    </source>
</evidence>
<reference evidence="2" key="1">
    <citation type="submission" date="2020-10" db="EMBL/GenBank/DDBJ databases">
        <authorList>
            <person name="Gilroy R."/>
        </authorList>
    </citation>
    <scope>NUCLEOTIDE SEQUENCE</scope>
    <source>
        <strain evidence="2">7463</strain>
    </source>
</reference>
<dbReference type="Proteomes" id="UP000824083">
    <property type="component" value="Unassembled WGS sequence"/>
</dbReference>
<keyword evidence="1" id="KW-0812">Transmembrane</keyword>
<keyword evidence="1" id="KW-0472">Membrane</keyword>
<keyword evidence="1" id="KW-1133">Transmembrane helix</keyword>